<keyword evidence="1" id="KW-0472">Membrane</keyword>
<keyword evidence="3" id="KW-1185">Reference proteome</keyword>
<reference evidence="2 3" key="1">
    <citation type="journal article" date="2014" name="Nat. Commun.">
        <title>Molecular traces of alternative social organization in a termite genome.</title>
        <authorList>
            <person name="Terrapon N."/>
            <person name="Li C."/>
            <person name="Robertson H.M."/>
            <person name="Ji L."/>
            <person name="Meng X."/>
            <person name="Booth W."/>
            <person name="Chen Z."/>
            <person name="Childers C.P."/>
            <person name="Glastad K.M."/>
            <person name="Gokhale K."/>
            <person name="Gowin J."/>
            <person name="Gronenberg W."/>
            <person name="Hermansen R.A."/>
            <person name="Hu H."/>
            <person name="Hunt B.G."/>
            <person name="Huylmans A.K."/>
            <person name="Khalil S.M."/>
            <person name="Mitchell R.D."/>
            <person name="Munoz-Torres M.C."/>
            <person name="Mustard J.A."/>
            <person name="Pan H."/>
            <person name="Reese J.T."/>
            <person name="Scharf M.E."/>
            <person name="Sun F."/>
            <person name="Vogel H."/>
            <person name="Xiao J."/>
            <person name="Yang W."/>
            <person name="Yang Z."/>
            <person name="Yang Z."/>
            <person name="Zhou J."/>
            <person name="Zhu J."/>
            <person name="Brent C.S."/>
            <person name="Elsik C.G."/>
            <person name="Goodisman M.A."/>
            <person name="Liberles D.A."/>
            <person name="Roe R.M."/>
            <person name="Vargo E.L."/>
            <person name="Vilcinskas A."/>
            <person name="Wang J."/>
            <person name="Bornberg-Bauer E."/>
            <person name="Korb J."/>
            <person name="Zhang G."/>
            <person name="Liebig J."/>
        </authorList>
    </citation>
    <scope>NUCLEOTIDE SEQUENCE [LARGE SCALE GENOMIC DNA]</scope>
    <source>
        <tissue evidence="2">Whole organism</tissue>
    </source>
</reference>
<name>A0A067RSG0_ZOONE</name>
<dbReference type="Proteomes" id="UP000027135">
    <property type="component" value="Unassembled WGS sequence"/>
</dbReference>
<evidence type="ECO:0000313" key="3">
    <source>
        <dbReference type="Proteomes" id="UP000027135"/>
    </source>
</evidence>
<feature type="transmembrane region" description="Helical" evidence="1">
    <location>
        <begin position="94"/>
        <end position="114"/>
    </location>
</feature>
<protein>
    <submittedName>
        <fullName evidence="2">Uncharacterized protein</fullName>
    </submittedName>
</protein>
<dbReference type="EMBL" id="KK852493">
    <property type="protein sequence ID" value="KDR22749.1"/>
    <property type="molecule type" value="Genomic_DNA"/>
</dbReference>
<accession>A0A067RSG0</accession>
<organism evidence="2 3">
    <name type="scientific">Zootermopsis nevadensis</name>
    <name type="common">Dampwood termite</name>
    <dbReference type="NCBI Taxonomy" id="136037"/>
    <lineage>
        <taxon>Eukaryota</taxon>
        <taxon>Metazoa</taxon>
        <taxon>Ecdysozoa</taxon>
        <taxon>Arthropoda</taxon>
        <taxon>Hexapoda</taxon>
        <taxon>Insecta</taxon>
        <taxon>Pterygota</taxon>
        <taxon>Neoptera</taxon>
        <taxon>Polyneoptera</taxon>
        <taxon>Dictyoptera</taxon>
        <taxon>Blattodea</taxon>
        <taxon>Blattoidea</taxon>
        <taxon>Termitoidae</taxon>
        <taxon>Termopsidae</taxon>
        <taxon>Zootermopsis</taxon>
    </lineage>
</organism>
<sequence>MQKKEKSQHHYKKKQQTFCVPQQLLQDGYCVRLRAAVSSVSVSSCAVLTGTRPGFRSGRFRVRGPGNCSGDTRRPGHHLVVPRQRLGAKHGGRVVVMVGHTVVVQVVVMVQVMGRITHIRRGRATTGVVVVRGRLQGRRWRVVMRLTTHTMR</sequence>
<dbReference type="AlphaFoldDB" id="A0A067RSG0"/>
<evidence type="ECO:0000256" key="1">
    <source>
        <dbReference type="SAM" id="Phobius"/>
    </source>
</evidence>
<keyword evidence="1" id="KW-1133">Transmembrane helix</keyword>
<dbReference type="InParanoid" id="A0A067RSG0"/>
<evidence type="ECO:0000313" key="2">
    <source>
        <dbReference type="EMBL" id="KDR22749.1"/>
    </source>
</evidence>
<keyword evidence="1" id="KW-0812">Transmembrane</keyword>
<proteinExistence type="predicted"/>
<gene>
    <name evidence="2" type="ORF">L798_00606</name>
</gene>